<comment type="caution">
    <text evidence="5">The sequence shown here is derived from an EMBL/GenBank/DDBJ whole genome shotgun (WGS) entry which is preliminary data.</text>
</comment>
<evidence type="ECO:0000256" key="2">
    <source>
        <dbReference type="SAM" id="SignalP"/>
    </source>
</evidence>
<dbReference type="InterPro" id="IPR000096">
    <property type="entry name" value="Serum_amyloid_A"/>
</dbReference>
<dbReference type="InterPro" id="IPR050708">
    <property type="entry name" value="T6SS_VgrG/RHS"/>
</dbReference>
<evidence type="ECO:0000259" key="4">
    <source>
        <dbReference type="Pfam" id="PF25023"/>
    </source>
</evidence>
<feature type="domain" description="DUF6531" evidence="3">
    <location>
        <begin position="185"/>
        <end position="270"/>
    </location>
</feature>
<gene>
    <name evidence="5" type="ORF">DI564_12280</name>
</gene>
<dbReference type="GO" id="GO:0005576">
    <property type="term" value="C:extracellular region"/>
    <property type="evidence" value="ECO:0007669"/>
    <property type="project" value="InterPro"/>
</dbReference>
<dbReference type="InterPro" id="IPR022385">
    <property type="entry name" value="Rhs_assc_core"/>
</dbReference>
<dbReference type="Pfam" id="PF25023">
    <property type="entry name" value="TEN_YD-shell"/>
    <property type="match status" value="1"/>
</dbReference>
<name>A0A2W5KCZ9_9GAMM</name>
<accession>A0A2W5KCZ9</accession>
<protein>
    <submittedName>
        <fullName evidence="5">Type IV secretion protein Rhs</fullName>
    </submittedName>
</protein>
<dbReference type="SMART" id="SM00197">
    <property type="entry name" value="SAA"/>
    <property type="match status" value="1"/>
</dbReference>
<dbReference type="NCBIfam" id="TIGR03696">
    <property type="entry name" value="Rhs_assc_core"/>
    <property type="match status" value="1"/>
</dbReference>
<dbReference type="Gene3D" id="1.10.132.110">
    <property type="entry name" value="Serum amyloid A protein"/>
    <property type="match status" value="1"/>
</dbReference>
<dbReference type="InterPro" id="IPR056823">
    <property type="entry name" value="TEN-like_YD-shell"/>
</dbReference>
<dbReference type="EMBL" id="QFPO01000011">
    <property type="protein sequence ID" value="PZQ12825.1"/>
    <property type="molecule type" value="Genomic_DNA"/>
</dbReference>
<dbReference type="Pfam" id="PF00277">
    <property type="entry name" value="SAA"/>
    <property type="match status" value="1"/>
</dbReference>
<feature type="chain" id="PRO_5015903022" evidence="2">
    <location>
        <begin position="21"/>
        <end position="1574"/>
    </location>
</feature>
<dbReference type="InterPro" id="IPR045351">
    <property type="entry name" value="DUF6531"/>
</dbReference>
<keyword evidence="2" id="KW-0732">Signal</keyword>
<dbReference type="InterPro" id="IPR006530">
    <property type="entry name" value="YD"/>
</dbReference>
<proteinExistence type="predicted"/>
<dbReference type="InterPro" id="IPR031325">
    <property type="entry name" value="RHS_repeat"/>
</dbReference>
<sequence length="1574" mass="170884">MYLKTLWAHTLTGVSVIAMASVSAPKIAWGQDLACIGKGGQAECRSLEPSVWWCSASYGTLGADSHDQCGSYLSSNPCTTEGEAWEAADAKAFELHPDICHGPGRAQNEERLYFSTIYMYAKNHIFDLTIGFPHPQTGVCAVSTIHNGAISGCTRGWFCPPAYELVPDQDAYYCKRLKPEACTAGNPIQCAGGQKTQKEVDLAAVGDSSLEFARFYSSTGFYSSIGAAPDPQGIGINWRHNWQRSTVYEPAASGGVAVAYVVRPDGDYRHFKWVGGVWAGRNDKSESLTELTSGGVRTGWRYVDASDTVELYDEDGRLQSITTKAGLMTTLAYSDGTTPIAIAPVSGLLIRIQDWSGRSIDLRYDAESFVKEMIDPEGNVHRYRYDALKRLAFVDRPELPAVSREYHYNETDYIANTSTRQVLLTGITDENGSRFAYYKYDSADRAYEEWHGDADANKLTLVFSGNYMTATSWTRTTDALGQTRRKKFAAVNGILRDAGEDRCANATCSSVSASTSVTYDGNGNRDQATDYAGTVTDYSYNTRGLETQRIEATTATGPGSAKRTIQTDWHSTLNVPTERRTYDAASVLQARTRWAYNARGQATATCEIDPVDAAAMAYTCSATTAPPAGAKVRRTVMTYCESADVTLGTCPLVGLLLSVNGPRASTDTGMGGLDDVTTYTYRAADDPTCSSAGACTYRKGDLWKVTNALGQVVETVSYDKNGRITRGKDANGTLTDFTYHPRGWLATRTVRANASGFPSTDDATTTLAYDAVGNVTRVTQPDGSYLDYGYDAAHRLLSVTDNLGNTLDYCPGGVGTANCLDGAGNRVVEETRNGASVVKRTLRRTYDQLGQLTSQINAQNQATQTWPTLGGYDGNGNPTQVVDGLGVETRQSYDPLNRLTQTIQDYLGPDLATRDSTTGYGYDARDNLVSVTDPDGLTTTYTYDGLNDQTGLSSPDTGSTTYTYDAAGNRRTQTDARGIVTTYTYDALNRLTGISYPTSALDTSYAYDQPDGTTGCSGSYPAGRLTRITEETGTTTYCYDRRGNVTRKTQAMSATTNQMVASYTWTKADRLATLTYPSGGIATYTRNAIGQISGITWKASAVATPQTVVSGAAYYPFGPLNVLTYGNGRTLTRTYDQDYAIDAIQSSHVDGLKMDLTVDVMGNIVDGTDVIGGSPQVTYSYDRLYRLTGSTAGATPIEAFTYGPTGDRLSKTVGTGSPQAYTYASGSHRLASVGGVGRSHDANGNLTSAPFASPMGYDDRNRLARLTVGTEKISYHYNGRGERVHKLRDLTREEVLYDESGKRLHSFVQSSGGFGTNAFQEYVYLDDVPVAVANASGIAYLEADHLGTPRVAVNPTTNAWRWRWNFFGTAFGEHAPTLPASGALTLDLRYPGQTYEAETGLHYNYFRDYEPGTGRYVESDPLGLVGGINTYSYVSSNSLTRIDPAGLEGVGPWTFPVPDPEAELCGAENKCANKVFMKNFMDMRRANWKLSDKYFHCKANCEAVRCGPCGFSHACRISDLREWFDQNIKNDSVASSEADQVANRHGRDGAQNGSDISCTVICANFRPNGLPSRY</sequence>
<keyword evidence="1" id="KW-0677">Repeat</keyword>
<evidence type="ECO:0000313" key="5">
    <source>
        <dbReference type="EMBL" id="PZQ12825.1"/>
    </source>
</evidence>
<dbReference type="PANTHER" id="PTHR32305:SF15">
    <property type="entry name" value="PROTEIN RHSA-RELATED"/>
    <property type="match status" value="1"/>
</dbReference>
<dbReference type="PANTHER" id="PTHR32305">
    <property type="match status" value="1"/>
</dbReference>
<evidence type="ECO:0000259" key="3">
    <source>
        <dbReference type="Pfam" id="PF20148"/>
    </source>
</evidence>
<reference evidence="5 6" key="1">
    <citation type="submission" date="2017-08" db="EMBL/GenBank/DDBJ databases">
        <title>Infants hospitalized years apart are colonized by the same room-sourced microbial strains.</title>
        <authorList>
            <person name="Brooks B."/>
            <person name="Olm M.R."/>
            <person name="Firek B.A."/>
            <person name="Baker R."/>
            <person name="Thomas B.C."/>
            <person name="Morowitz M.J."/>
            <person name="Banfield J.F."/>
        </authorList>
    </citation>
    <scope>NUCLEOTIDE SEQUENCE [LARGE SCALE GENOMIC DNA]</scope>
    <source>
        <strain evidence="5">S2_005_003_R2_42</strain>
    </source>
</reference>
<dbReference type="PRINTS" id="PR00394">
    <property type="entry name" value="RHSPROTEIN"/>
</dbReference>
<dbReference type="Pfam" id="PF20148">
    <property type="entry name" value="DUF6531"/>
    <property type="match status" value="1"/>
</dbReference>
<dbReference type="NCBIfam" id="TIGR01643">
    <property type="entry name" value="YD_repeat_2x"/>
    <property type="match status" value="6"/>
</dbReference>
<evidence type="ECO:0000256" key="1">
    <source>
        <dbReference type="ARBA" id="ARBA00022737"/>
    </source>
</evidence>
<feature type="signal peptide" evidence="2">
    <location>
        <begin position="1"/>
        <end position="20"/>
    </location>
</feature>
<dbReference type="Proteomes" id="UP000249046">
    <property type="component" value="Unassembled WGS sequence"/>
</dbReference>
<dbReference type="Gene3D" id="2.180.10.10">
    <property type="entry name" value="RHS repeat-associated core"/>
    <property type="match status" value="4"/>
</dbReference>
<dbReference type="Pfam" id="PF05593">
    <property type="entry name" value="RHS_repeat"/>
    <property type="match status" value="5"/>
</dbReference>
<organism evidence="5 6">
    <name type="scientific">Rhodanobacter denitrificans</name>
    <dbReference type="NCBI Taxonomy" id="666685"/>
    <lineage>
        <taxon>Bacteria</taxon>
        <taxon>Pseudomonadati</taxon>
        <taxon>Pseudomonadota</taxon>
        <taxon>Gammaproteobacteria</taxon>
        <taxon>Lysobacterales</taxon>
        <taxon>Rhodanobacteraceae</taxon>
        <taxon>Rhodanobacter</taxon>
    </lineage>
</organism>
<evidence type="ECO:0000313" key="6">
    <source>
        <dbReference type="Proteomes" id="UP000249046"/>
    </source>
</evidence>
<feature type="domain" description="Teneurin-like YD-shell" evidence="4">
    <location>
        <begin position="1132"/>
        <end position="1420"/>
    </location>
</feature>